<dbReference type="CDD" id="cd24068">
    <property type="entry name" value="ASKHA_NBD_ROK_FnNanK-like"/>
    <property type="match status" value="1"/>
</dbReference>
<dbReference type="AlphaFoldDB" id="A0A174JBU7"/>
<evidence type="ECO:0000313" key="3">
    <source>
        <dbReference type="Proteomes" id="UP000095544"/>
    </source>
</evidence>
<dbReference type="STRING" id="39482.ERS852491_03845"/>
<gene>
    <name evidence="2" type="primary">bglK</name>
    <name evidence="2" type="ORF">ERS852491_03845</name>
</gene>
<evidence type="ECO:0000256" key="1">
    <source>
        <dbReference type="ARBA" id="ARBA00006479"/>
    </source>
</evidence>
<dbReference type="GO" id="GO:0047700">
    <property type="term" value="F:beta-glucoside kinase activity"/>
    <property type="evidence" value="ECO:0007669"/>
    <property type="project" value="UniProtKB-EC"/>
</dbReference>
<dbReference type="InterPro" id="IPR000600">
    <property type="entry name" value="ROK"/>
</dbReference>
<dbReference type="PANTHER" id="PTHR18964">
    <property type="entry name" value="ROK (REPRESSOR, ORF, KINASE) FAMILY"/>
    <property type="match status" value="1"/>
</dbReference>
<dbReference type="InterPro" id="IPR043129">
    <property type="entry name" value="ATPase_NBD"/>
</dbReference>
<dbReference type="RefSeq" id="WP_050640405.1">
    <property type="nucleotide sequence ID" value="NZ_CABKUE010000008.1"/>
</dbReference>
<proteinExistence type="inferred from homology"/>
<evidence type="ECO:0000313" key="2">
    <source>
        <dbReference type="EMBL" id="CUO96111.1"/>
    </source>
</evidence>
<keyword evidence="2" id="KW-0418">Kinase</keyword>
<reference evidence="2 3" key="1">
    <citation type="submission" date="2015-09" db="EMBL/GenBank/DDBJ databases">
        <authorList>
            <consortium name="Pathogen Informatics"/>
        </authorList>
    </citation>
    <scope>NUCLEOTIDE SEQUENCE [LARGE SCALE GENOMIC DNA]</scope>
    <source>
        <strain evidence="2 3">2789STDY5834876</strain>
    </source>
</reference>
<sequence>MRYYISIDIGGTSIKYGLLDEEGRILEKSSMDTEAHRGAAAILEKAGQIIDLYREKQEISGICISTAGMVDCEKGEIFYSGELIPHYTGTQFKKVLEETYGIPCEVENDVNCAGLAEYKNGAASGSRVAVCLTLGTGIGGCILIDGKVFHGFSSSACEIGYMNMYGSDFQTLGASSILSKNVAEKKQEDPKAWPGIRIFEEAGRGDAACIAAIEQMAEILGEGIANICYVINPEVVVLGGGIAAQEAYLKPLVTDQLRRFLKPVIFEKTRLEFAKQRNDAGMLGAFYHFQMRRLECS</sequence>
<keyword evidence="2" id="KW-0808">Transferase</keyword>
<organism evidence="2 3">
    <name type="scientific">Faecalicatena contorta</name>
    <dbReference type="NCBI Taxonomy" id="39482"/>
    <lineage>
        <taxon>Bacteria</taxon>
        <taxon>Bacillati</taxon>
        <taxon>Bacillota</taxon>
        <taxon>Clostridia</taxon>
        <taxon>Lachnospirales</taxon>
        <taxon>Lachnospiraceae</taxon>
        <taxon>Faecalicatena</taxon>
    </lineage>
</organism>
<accession>A0A174JBU7</accession>
<dbReference type="Proteomes" id="UP000095544">
    <property type="component" value="Unassembled WGS sequence"/>
</dbReference>
<dbReference type="OrthoDB" id="9795247at2"/>
<protein>
    <submittedName>
        <fullName evidence="2">Beta-glucoside kinase</fullName>
        <ecNumber evidence="2">2.7.1.85</ecNumber>
    </submittedName>
</protein>
<dbReference type="EC" id="2.7.1.85" evidence="2"/>
<dbReference type="Pfam" id="PF00480">
    <property type="entry name" value="ROK"/>
    <property type="match status" value="1"/>
</dbReference>
<comment type="similarity">
    <text evidence="1">Belongs to the ROK (NagC/XylR) family.</text>
</comment>
<dbReference type="PANTHER" id="PTHR18964:SF165">
    <property type="entry name" value="BETA-GLUCOSIDE KINASE"/>
    <property type="match status" value="1"/>
</dbReference>
<dbReference type="SUPFAM" id="SSF53067">
    <property type="entry name" value="Actin-like ATPase domain"/>
    <property type="match status" value="1"/>
</dbReference>
<dbReference type="Gene3D" id="3.30.420.40">
    <property type="match status" value="2"/>
</dbReference>
<dbReference type="EMBL" id="CYZU01000046">
    <property type="protein sequence ID" value="CUO96111.1"/>
    <property type="molecule type" value="Genomic_DNA"/>
</dbReference>
<name>A0A174JBU7_9FIRM</name>